<protein>
    <submittedName>
        <fullName evidence="2">Uncharacterized protein</fullName>
    </submittedName>
</protein>
<sequence length="150" mass="16667" precursor="true">MRQAFTWIAAANVALILSSIAKGEPPTPVAEKGLRIGMEFDTAKSVLKSVGAKRVEEDQAVGYMPRQSRSEPLYGRHLYLIDEGVRLTVAVDLETKKVPEIDLRLIARDRFGRPTYFMASCSKVTFHSDGSYSVRFPGPRSLPVEHDDGE</sequence>
<gene>
    <name evidence="2" type="ORF">Enr13x_15720</name>
</gene>
<accession>A0A518HLR8</accession>
<keyword evidence="1" id="KW-0732">Signal</keyword>
<dbReference type="EMBL" id="CP037423">
    <property type="protein sequence ID" value="QDV41729.1"/>
    <property type="molecule type" value="Genomic_DNA"/>
</dbReference>
<dbReference type="AlphaFoldDB" id="A0A518HLR8"/>
<name>A0A518HLR8_9BACT</name>
<dbReference type="OrthoDB" id="9931192at2"/>
<organism evidence="2 3">
    <name type="scientific">Stieleria neptunia</name>
    <dbReference type="NCBI Taxonomy" id="2527979"/>
    <lineage>
        <taxon>Bacteria</taxon>
        <taxon>Pseudomonadati</taxon>
        <taxon>Planctomycetota</taxon>
        <taxon>Planctomycetia</taxon>
        <taxon>Pirellulales</taxon>
        <taxon>Pirellulaceae</taxon>
        <taxon>Stieleria</taxon>
    </lineage>
</organism>
<dbReference type="KEGG" id="snep:Enr13x_15720"/>
<reference evidence="2 3" key="1">
    <citation type="submission" date="2019-03" db="EMBL/GenBank/DDBJ databases">
        <title>Deep-cultivation of Planctomycetes and their phenomic and genomic characterization uncovers novel biology.</title>
        <authorList>
            <person name="Wiegand S."/>
            <person name="Jogler M."/>
            <person name="Boedeker C."/>
            <person name="Pinto D."/>
            <person name="Vollmers J."/>
            <person name="Rivas-Marin E."/>
            <person name="Kohn T."/>
            <person name="Peeters S.H."/>
            <person name="Heuer A."/>
            <person name="Rast P."/>
            <person name="Oberbeckmann S."/>
            <person name="Bunk B."/>
            <person name="Jeske O."/>
            <person name="Meyerdierks A."/>
            <person name="Storesund J.E."/>
            <person name="Kallscheuer N."/>
            <person name="Luecker S."/>
            <person name="Lage O.M."/>
            <person name="Pohl T."/>
            <person name="Merkel B.J."/>
            <person name="Hornburger P."/>
            <person name="Mueller R.-W."/>
            <person name="Bruemmer F."/>
            <person name="Labrenz M."/>
            <person name="Spormann A.M."/>
            <person name="Op den Camp H."/>
            <person name="Overmann J."/>
            <person name="Amann R."/>
            <person name="Jetten M.S.M."/>
            <person name="Mascher T."/>
            <person name="Medema M.H."/>
            <person name="Devos D.P."/>
            <person name="Kaster A.-K."/>
            <person name="Ovreas L."/>
            <person name="Rohde M."/>
            <person name="Galperin M.Y."/>
            <person name="Jogler C."/>
        </authorList>
    </citation>
    <scope>NUCLEOTIDE SEQUENCE [LARGE SCALE GENOMIC DNA]</scope>
    <source>
        <strain evidence="2 3">Enr13</strain>
    </source>
</reference>
<proteinExistence type="predicted"/>
<feature type="chain" id="PRO_5021754923" evidence="1">
    <location>
        <begin position="24"/>
        <end position="150"/>
    </location>
</feature>
<keyword evidence="3" id="KW-1185">Reference proteome</keyword>
<evidence type="ECO:0000313" key="2">
    <source>
        <dbReference type="EMBL" id="QDV41729.1"/>
    </source>
</evidence>
<evidence type="ECO:0000256" key="1">
    <source>
        <dbReference type="SAM" id="SignalP"/>
    </source>
</evidence>
<dbReference type="RefSeq" id="WP_145385407.1">
    <property type="nucleotide sequence ID" value="NZ_CP037423.1"/>
</dbReference>
<feature type="signal peptide" evidence="1">
    <location>
        <begin position="1"/>
        <end position="23"/>
    </location>
</feature>
<dbReference type="Proteomes" id="UP000319004">
    <property type="component" value="Chromosome"/>
</dbReference>
<evidence type="ECO:0000313" key="3">
    <source>
        <dbReference type="Proteomes" id="UP000319004"/>
    </source>
</evidence>